<evidence type="ECO:0000313" key="1">
    <source>
        <dbReference type="EMBL" id="ACL73011.1"/>
    </source>
</evidence>
<dbReference type="EMBL" id="CP001339">
    <property type="protein sequence ID" value="ACL73011.1"/>
    <property type="molecule type" value="Genomic_DNA"/>
</dbReference>
<name>B8GSZ6_THISH</name>
<dbReference type="RefSeq" id="WP_012638490.1">
    <property type="nucleotide sequence ID" value="NC_011901.1"/>
</dbReference>
<gene>
    <name evidence="1" type="ordered locus">Tgr7_1930</name>
</gene>
<dbReference type="KEGG" id="tgr:Tgr7_1930"/>
<organism evidence="1 2">
    <name type="scientific">Thioalkalivibrio sulfidiphilus (strain HL-EbGR7)</name>
    <dbReference type="NCBI Taxonomy" id="396588"/>
    <lineage>
        <taxon>Bacteria</taxon>
        <taxon>Pseudomonadati</taxon>
        <taxon>Pseudomonadota</taxon>
        <taxon>Gammaproteobacteria</taxon>
        <taxon>Chromatiales</taxon>
        <taxon>Ectothiorhodospiraceae</taxon>
        <taxon>Thioalkalivibrio</taxon>
    </lineage>
</organism>
<dbReference type="STRING" id="396588.Tgr7_1930"/>
<protein>
    <submittedName>
        <fullName evidence="1">Uncharacterized protein</fullName>
    </submittedName>
</protein>
<keyword evidence="2" id="KW-1185">Reference proteome</keyword>
<dbReference type="Proteomes" id="UP000002383">
    <property type="component" value="Chromosome"/>
</dbReference>
<dbReference type="eggNOG" id="ENOG50336VM">
    <property type="taxonomic scope" value="Bacteria"/>
</dbReference>
<evidence type="ECO:0000313" key="2">
    <source>
        <dbReference type="Proteomes" id="UP000002383"/>
    </source>
</evidence>
<reference evidence="1 2" key="1">
    <citation type="journal article" date="2011" name="Stand. Genomic Sci.">
        <title>Complete genome sequence of 'Thioalkalivibrio sulfidophilus' HL-EbGr7.</title>
        <authorList>
            <person name="Muyzer G."/>
            <person name="Sorokin D.Y."/>
            <person name="Mavromatis K."/>
            <person name="Lapidus A."/>
            <person name="Clum A."/>
            <person name="Ivanova N."/>
            <person name="Pati A."/>
            <person name="d'Haeseleer P."/>
            <person name="Woyke T."/>
            <person name="Kyrpides N.C."/>
        </authorList>
    </citation>
    <scope>NUCLEOTIDE SEQUENCE [LARGE SCALE GENOMIC DNA]</scope>
    <source>
        <strain evidence="1 2">HL-EbGR7</strain>
    </source>
</reference>
<proteinExistence type="predicted"/>
<dbReference type="OrthoDB" id="5784131at2"/>
<dbReference type="HOGENOM" id="CLU_2182777_0_0_6"/>
<dbReference type="AlphaFoldDB" id="B8GSZ6"/>
<accession>B8GSZ6</accession>
<sequence>MPSKLPFNYTTPTGERFEVEFELHPDTVSAMRVSQLLERLMDTLDHEIGILGNTANGDVLQALTMALSLRAGMIHANPEVTGQLCKDLLDRALKSVDNSRRSHDLSGHA</sequence>